<dbReference type="InterPro" id="IPR029069">
    <property type="entry name" value="HotDog_dom_sf"/>
</dbReference>
<dbReference type="SUPFAM" id="SSF54637">
    <property type="entry name" value="Thioesterase/thiol ester dehydrase-isomerase"/>
    <property type="match status" value="1"/>
</dbReference>
<evidence type="ECO:0000313" key="1">
    <source>
        <dbReference type="EMBL" id="MCB4821680.1"/>
    </source>
</evidence>
<dbReference type="RefSeq" id="WP_226606767.1">
    <property type="nucleotide sequence ID" value="NZ_JAJAQI010000009.1"/>
</dbReference>
<comment type="caution">
    <text evidence="1">The sequence shown here is derived from an EMBL/GenBank/DDBJ whole genome shotgun (WGS) entry which is preliminary data.</text>
</comment>
<protein>
    <recommendedName>
        <fullName evidence="3">Thioesterase superfamily protein</fullName>
    </recommendedName>
</protein>
<evidence type="ECO:0008006" key="3">
    <source>
        <dbReference type="Google" id="ProtNLM"/>
    </source>
</evidence>
<dbReference type="EMBL" id="JAJAQI010000009">
    <property type="protein sequence ID" value="MCB4821680.1"/>
    <property type="molecule type" value="Genomic_DNA"/>
</dbReference>
<sequence length="240" mass="24886">METALIEARFRGPAGLGNGGYVAGRMAALLGAQPAEVTLRRGWPLDVPLRIMREGGAVQALDATGTLIAEAREAALELVPPAPPTQAEAANATRWFLESPFSHSTGRCFVCGSAWPQGVGLRVFTGRVAGRPGLAAALWRPAPAFAGEDGAVAAEYLWSALDCAGSFAFTVGSAPQGMLLGRITGRLDGRVVPDEPVVVLGWQIAREGRKLHAGTALFGADGGLRGLARALWITPLPVAG</sequence>
<keyword evidence="2" id="KW-1185">Reference proteome</keyword>
<dbReference type="Gene3D" id="3.10.129.10">
    <property type="entry name" value="Hotdog Thioesterase"/>
    <property type="match status" value="1"/>
</dbReference>
<gene>
    <name evidence="1" type="ORF">LHA35_08045</name>
</gene>
<accession>A0A9X1L9Z9</accession>
<evidence type="ECO:0000313" key="2">
    <source>
        <dbReference type="Proteomes" id="UP001139311"/>
    </source>
</evidence>
<dbReference type="Proteomes" id="UP001139311">
    <property type="component" value="Unassembled WGS sequence"/>
</dbReference>
<name>A0A9X1L9Z9_9PROT</name>
<proteinExistence type="predicted"/>
<reference evidence="1" key="1">
    <citation type="submission" date="2021-10" db="EMBL/GenBank/DDBJ databases">
        <title>Roseicella aerolatum sp. nov., isolated from aerosols of e-waste dismantling site.</title>
        <authorList>
            <person name="Qin T."/>
        </authorList>
    </citation>
    <scope>NUCLEOTIDE SEQUENCE</scope>
    <source>
        <strain evidence="1">GB24</strain>
    </source>
</reference>
<dbReference type="AlphaFoldDB" id="A0A9X1L9Z9"/>
<organism evidence="1 2">
    <name type="scientific">Roseicella aerolata</name>
    <dbReference type="NCBI Taxonomy" id="2883479"/>
    <lineage>
        <taxon>Bacteria</taxon>
        <taxon>Pseudomonadati</taxon>
        <taxon>Pseudomonadota</taxon>
        <taxon>Alphaproteobacteria</taxon>
        <taxon>Acetobacterales</taxon>
        <taxon>Roseomonadaceae</taxon>
        <taxon>Roseicella</taxon>
    </lineage>
</organism>